<dbReference type="Gene3D" id="2.40.50.180">
    <property type="entry name" value="CheA-289, Domain 4"/>
    <property type="match status" value="1"/>
</dbReference>
<dbReference type="OrthoDB" id="9794382at2"/>
<evidence type="ECO:0000259" key="1">
    <source>
        <dbReference type="PROSITE" id="PS50851"/>
    </source>
</evidence>
<dbReference type="AlphaFoldDB" id="A0A154BVM3"/>
<dbReference type="Gene3D" id="2.30.30.40">
    <property type="entry name" value="SH3 Domains"/>
    <property type="match status" value="1"/>
</dbReference>
<dbReference type="RefSeq" id="WP_066236563.1">
    <property type="nucleotide sequence ID" value="NZ_LSGP01000001.1"/>
</dbReference>
<dbReference type="InterPro" id="IPR002545">
    <property type="entry name" value="CheW-lke_dom"/>
</dbReference>
<dbReference type="GO" id="GO:0005829">
    <property type="term" value="C:cytosol"/>
    <property type="evidence" value="ECO:0007669"/>
    <property type="project" value="TreeGrafter"/>
</dbReference>
<dbReference type="EMBL" id="LSGP01000001">
    <property type="protein sequence ID" value="KYZ77991.1"/>
    <property type="molecule type" value="Genomic_DNA"/>
</dbReference>
<feature type="domain" description="CheW-like" evidence="1">
    <location>
        <begin position="3"/>
        <end position="140"/>
    </location>
</feature>
<dbReference type="PANTHER" id="PTHR22617">
    <property type="entry name" value="CHEMOTAXIS SENSOR HISTIDINE KINASE-RELATED"/>
    <property type="match status" value="1"/>
</dbReference>
<dbReference type="PANTHER" id="PTHR22617:SF23">
    <property type="entry name" value="CHEMOTAXIS PROTEIN CHEW"/>
    <property type="match status" value="1"/>
</dbReference>
<dbReference type="SUPFAM" id="SSF50341">
    <property type="entry name" value="CheW-like"/>
    <property type="match status" value="1"/>
</dbReference>
<dbReference type="GO" id="GO:0006935">
    <property type="term" value="P:chemotaxis"/>
    <property type="evidence" value="ECO:0007669"/>
    <property type="project" value="InterPro"/>
</dbReference>
<accession>A0A154BVM3</accession>
<evidence type="ECO:0000313" key="2">
    <source>
        <dbReference type="EMBL" id="KYZ77991.1"/>
    </source>
</evidence>
<evidence type="ECO:0000313" key="3">
    <source>
        <dbReference type="Proteomes" id="UP000076268"/>
    </source>
</evidence>
<gene>
    <name evidence="2" type="ORF">AXX12_00140</name>
</gene>
<organism evidence="2 3">
    <name type="scientific">Anaerosporomusa subterranea</name>
    <dbReference type="NCBI Taxonomy" id="1794912"/>
    <lineage>
        <taxon>Bacteria</taxon>
        <taxon>Bacillati</taxon>
        <taxon>Bacillota</taxon>
        <taxon>Negativicutes</taxon>
        <taxon>Acetonemataceae</taxon>
        <taxon>Anaerosporomusa</taxon>
    </lineage>
</organism>
<dbReference type="PROSITE" id="PS50851">
    <property type="entry name" value="CHEW"/>
    <property type="match status" value="1"/>
</dbReference>
<reference evidence="2 3" key="1">
    <citation type="submission" date="2016-02" db="EMBL/GenBank/DDBJ databases">
        <title>Anaerosporomusa subterraneum gen. nov., sp. nov., a spore-forming obligate anaerobe isolated from saprolite.</title>
        <authorList>
            <person name="Choi J.K."/>
            <person name="Shah M."/>
            <person name="Yee N."/>
        </authorList>
    </citation>
    <scope>NUCLEOTIDE SEQUENCE [LARGE SCALE GENOMIC DNA]</scope>
    <source>
        <strain evidence="2 3">RU4</strain>
    </source>
</reference>
<dbReference type="STRING" id="1794912.AXX12_00140"/>
<protein>
    <recommendedName>
        <fullName evidence="1">CheW-like domain-containing protein</fullName>
    </recommendedName>
</protein>
<keyword evidence="3" id="KW-1185">Reference proteome</keyword>
<dbReference type="SMART" id="SM00260">
    <property type="entry name" value="CheW"/>
    <property type="match status" value="1"/>
</dbReference>
<dbReference type="InterPro" id="IPR039315">
    <property type="entry name" value="CheW"/>
</dbReference>
<comment type="caution">
    <text evidence="2">The sequence shown here is derived from an EMBL/GenBank/DDBJ whole genome shotgun (WGS) entry which is preliminary data.</text>
</comment>
<dbReference type="Proteomes" id="UP000076268">
    <property type="component" value="Unassembled WGS sequence"/>
</dbReference>
<dbReference type="InterPro" id="IPR036061">
    <property type="entry name" value="CheW-like_dom_sf"/>
</dbReference>
<sequence length="146" mass="15985">MSEEQLVVFRLGNEEYGIEISQVREIIQYRNATKLPNTPEFMEGIISLRGKVIPVIELAKRFGLSADTGKDKRAIIIEVAGQDIGIIVTEVTEVLRLSGEQIEAVPAMTAVNECVRGIGKDANRLLILLDLGNLLRADEIRAIGAA</sequence>
<name>A0A154BVM3_ANASB</name>
<proteinExistence type="predicted"/>
<dbReference type="GO" id="GO:0007165">
    <property type="term" value="P:signal transduction"/>
    <property type="evidence" value="ECO:0007669"/>
    <property type="project" value="InterPro"/>
</dbReference>
<dbReference type="Pfam" id="PF01584">
    <property type="entry name" value="CheW"/>
    <property type="match status" value="1"/>
</dbReference>